<reference evidence="1 2" key="1">
    <citation type="journal article" date="2018" name="Proc. R. Soc. B">
        <title>A non-coding region near Follistatin controls head colour polymorphism in the Gouldian finch.</title>
        <authorList>
            <person name="Toomey M.B."/>
            <person name="Marques C.I."/>
            <person name="Andrade P."/>
            <person name="Araujo P.M."/>
            <person name="Sabatino S."/>
            <person name="Gazda M.A."/>
            <person name="Afonso S."/>
            <person name="Lopes R.J."/>
            <person name="Corbo J.C."/>
            <person name="Carneiro M."/>
        </authorList>
    </citation>
    <scope>NUCLEOTIDE SEQUENCE [LARGE SCALE GENOMIC DNA]</scope>
    <source>
        <strain evidence="1">Red01</strain>
        <tissue evidence="1">Muscle</tissue>
    </source>
</reference>
<organism evidence="1 2">
    <name type="scientific">Chloebia gouldiae</name>
    <name type="common">Gouldian finch</name>
    <name type="synonym">Erythrura gouldiae</name>
    <dbReference type="NCBI Taxonomy" id="44316"/>
    <lineage>
        <taxon>Eukaryota</taxon>
        <taxon>Metazoa</taxon>
        <taxon>Chordata</taxon>
        <taxon>Craniata</taxon>
        <taxon>Vertebrata</taxon>
        <taxon>Euteleostomi</taxon>
        <taxon>Archelosauria</taxon>
        <taxon>Archosauria</taxon>
        <taxon>Dinosauria</taxon>
        <taxon>Saurischia</taxon>
        <taxon>Theropoda</taxon>
        <taxon>Coelurosauria</taxon>
        <taxon>Aves</taxon>
        <taxon>Neognathae</taxon>
        <taxon>Neoaves</taxon>
        <taxon>Telluraves</taxon>
        <taxon>Australaves</taxon>
        <taxon>Passeriformes</taxon>
        <taxon>Passeroidea</taxon>
        <taxon>Passeridae</taxon>
        <taxon>Chloebia</taxon>
    </lineage>
</organism>
<protein>
    <submittedName>
        <fullName evidence="1">Uncharacterized protein</fullName>
    </submittedName>
</protein>
<accession>A0A3L8S5D0</accession>
<proteinExistence type="predicted"/>
<evidence type="ECO:0000313" key="2">
    <source>
        <dbReference type="Proteomes" id="UP000276834"/>
    </source>
</evidence>
<comment type="caution">
    <text evidence="1">The sequence shown here is derived from an EMBL/GenBank/DDBJ whole genome shotgun (WGS) entry which is preliminary data.</text>
</comment>
<name>A0A3L8S5D0_CHLGU</name>
<gene>
    <name evidence="1" type="ORF">DV515_00011874</name>
</gene>
<evidence type="ECO:0000313" key="1">
    <source>
        <dbReference type="EMBL" id="RLV97346.1"/>
    </source>
</evidence>
<keyword evidence="2" id="KW-1185">Reference proteome</keyword>
<dbReference type="Proteomes" id="UP000276834">
    <property type="component" value="Unassembled WGS sequence"/>
</dbReference>
<dbReference type="AlphaFoldDB" id="A0A3L8S5D0"/>
<sequence>MWRWRPVPGFRVQPGDALFPLPEEEFLKRRSRGPHCKSNLWGTSPSFVACKSFPSSTCMLRESQGAELGQVGAHAACPLTMTEDQATLIAHPLKVLRLEGSWSGGSEKPLACLLEIRFPAPGQGKD</sequence>
<dbReference type="EMBL" id="QUSF01000060">
    <property type="protein sequence ID" value="RLV97346.1"/>
    <property type="molecule type" value="Genomic_DNA"/>
</dbReference>